<evidence type="ECO:0000313" key="8">
    <source>
        <dbReference type="EMBL" id="QBP18902.1"/>
    </source>
</evidence>
<evidence type="ECO:0000256" key="4">
    <source>
        <dbReference type="ARBA" id="ARBA00022801"/>
    </source>
</evidence>
<dbReference type="InterPro" id="IPR000064">
    <property type="entry name" value="NLP_P60_dom"/>
</dbReference>
<dbReference type="InterPro" id="IPR038765">
    <property type="entry name" value="Papain-like_cys_pep_sf"/>
</dbReference>
<dbReference type="Proteomes" id="UP000294321">
    <property type="component" value="Chromosome"/>
</dbReference>
<dbReference type="PROSITE" id="PS51935">
    <property type="entry name" value="NLPC_P60"/>
    <property type="match status" value="1"/>
</dbReference>
<feature type="chain" id="PRO_5020249502" description="NlpC/P60 domain-containing protein" evidence="6">
    <location>
        <begin position="34"/>
        <end position="348"/>
    </location>
</feature>
<dbReference type="Gene3D" id="2.30.30.170">
    <property type="match status" value="1"/>
</dbReference>
<dbReference type="GO" id="GO:0008234">
    <property type="term" value="F:cysteine-type peptidase activity"/>
    <property type="evidence" value="ECO:0007669"/>
    <property type="project" value="UniProtKB-KW"/>
</dbReference>
<comment type="similarity">
    <text evidence="1">Belongs to the peptidase C40 family.</text>
</comment>
<keyword evidence="9" id="KW-1185">Reference proteome</keyword>
<evidence type="ECO:0000256" key="3">
    <source>
        <dbReference type="ARBA" id="ARBA00022729"/>
    </source>
</evidence>
<accession>A0A4P6ZN99</accession>
<dbReference type="KEGG" id="lji:ELX58_07355"/>
<dbReference type="GO" id="GO:0006508">
    <property type="term" value="P:proteolysis"/>
    <property type="evidence" value="ECO:0007669"/>
    <property type="project" value="UniProtKB-KW"/>
</dbReference>
<reference evidence="9" key="1">
    <citation type="submission" date="2018-12" db="EMBL/GenBank/DDBJ databases">
        <title>A new species of lactobacillus.</title>
        <authorList>
            <person name="Jian Y."/>
            <person name="Xin L."/>
            <person name="Hong Z.J."/>
            <person name="Ming L.Z."/>
            <person name="Hong X.Z."/>
        </authorList>
    </citation>
    <scope>NUCLEOTIDE SEQUENCE [LARGE SCALE GENOMIC DNA]</scope>
    <source>
        <strain evidence="9">HSLZ-75</strain>
    </source>
</reference>
<dbReference type="OrthoDB" id="2032428at2"/>
<evidence type="ECO:0000256" key="6">
    <source>
        <dbReference type="SAM" id="SignalP"/>
    </source>
</evidence>
<evidence type="ECO:0000256" key="5">
    <source>
        <dbReference type="ARBA" id="ARBA00022807"/>
    </source>
</evidence>
<dbReference type="InterPro" id="IPR038200">
    <property type="entry name" value="GW_dom_sf"/>
</dbReference>
<evidence type="ECO:0000259" key="7">
    <source>
        <dbReference type="PROSITE" id="PS51935"/>
    </source>
</evidence>
<keyword evidence="3 6" id="KW-0732">Signal</keyword>
<keyword evidence="4" id="KW-0378">Hydrolase</keyword>
<evidence type="ECO:0000256" key="2">
    <source>
        <dbReference type="ARBA" id="ARBA00022670"/>
    </source>
</evidence>
<gene>
    <name evidence="8" type="ORF">ELX58_07355</name>
</gene>
<feature type="domain" description="NlpC/P60" evidence="7">
    <location>
        <begin position="215"/>
        <end position="347"/>
    </location>
</feature>
<protein>
    <recommendedName>
        <fullName evidence="7">NlpC/P60 domain-containing protein</fullName>
    </recommendedName>
</protein>
<dbReference type="SUPFAM" id="SSF54001">
    <property type="entry name" value="Cysteine proteinases"/>
    <property type="match status" value="1"/>
</dbReference>
<sequence>METMYGMKISKYLSSALLCSVALFGLTTLSVSANGSNENPSGQGNSYAVTREVPQNNNDQINYADQKGAHRIYQPKYGFIKDLNNGHSHYLKGWYNKNVKYSQKATTQNGTYVKTPHGWLNTDAFNQFVITHGPLNYKMQVIHNAKLYNQPAHTTGVQVLATTQQLGLYHHWIKVNAHADTNLIKGYYRFNYNNQQYWIPGQDVMFNLKALRGHNRAVERVIATGEKLINHSPYDYNTTRRHYDCSAFIHHILAANGHSISSSIYYQAQTGRHVNFHHMKRGDIFFIQARGQGYLAHVAMYLGDGLFMHDSPSSDNGGVDVSSLHDKVWNCNNKYRAVKPNGIARRVI</sequence>
<keyword evidence="5" id="KW-0788">Thiol protease</keyword>
<keyword evidence="2" id="KW-0645">Protease</keyword>
<dbReference type="InterPro" id="IPR051202">
    <property type="entry name" value="Peptidase_C40"/>
</dbReference>
<dbReference type="Pfam" id="PF13457">
    <property type="entry name" value="GW"/>
    <property type="match status" value="2"/>
</dbReference>
<name>A0A4P6ZN99_9LACO</name>
<evidence type="ECO:0000256" key="1">
    <source>
        <dbReference type="ARBA" id="ARBA00007074"/>
    </source>
</evidence>
<dbReference type="PANTHER" id="PTHR47053:SF1">
    <property type="entry name" value="MUREIN DD-ENDOPEPTIDASE MEPH-RELATED"/>
    <property type="match status" value="1"/>
</dbReference>
<evidence type="ECO:0000313" key="9">
    <source>
        <dbReference type="Proteomes" id="UP000294321"/>
    </source>
</evidence>
<proteinExistence type="inferred from homology"/>
<organism evidence="8 9">
    <name type="scientific">Acetilactobacillus jinshanensis</name>
    <dbReference type="NCBI Taxonomy" id="1720083"/>
    <lineage>
        <taxon>Bacteria</taxon>
        <taxon>Bacillati</taxon>
        <taxon>Bacillota</taxon>
        <taxon>Bacilli</taxon>
        <taxon>Lactobacillales</taxon>
        <taxon>Lactobacillaceae</taxon>
        <taxon>Acetilactobacillus</taxon>
    </lineage>
</organism>
<dbReference type="InterPro" id="IPR025987">
    <property type="entry name" value="GW_dom"/>
</dbReference>
<dbReference type="PANTHER" id="PTHR47053">
    <property type="entry name" value="MUREIN DD-ENDOPEPTIDASE MEPH-RELATED"/>
    <property type="match status" value="1"/>
</dbReference>
<dbReference type="Gene3D" id="3.90.1720.10">
    <property type="entry name" value="endopeptidase domain like (from Nostoc punctiforme)"/>
    <property type="match status" value="1"/>
</dbReference>
<feature type="signal peptide" evidence="6">
    <location>
        <begin position="1"/>
        <end position="33"/>
    </location>
</feature>
<dbReference type="AlphaFoldDB" id="A0A4P6ZN99"/>
<dbReference type="Pfam" id="PF00877">
    <property type="entry name" value="NLPC_P60"/>
    <property type="match status" value="1"/>
</dbReference>
<dbReference type="EMBL" id="CP034726">
    <property type="protein sequence ID" value="QBP18902.1"/>
    <property type="molecule type" value="Genomic_DNA"/>
</dbReference>